<protein>
    <recommendedName>
        <fullName evidence="3">Glycosyl hydrolase</fullName>
    </recommendedName>
</protein>
<dbReference type="EMBL" id="QOIM01000042">
    <property type="protein sequence ID" value="RCG14940.1"/>
    <property type="molecule type" value="Genomic_DNA"/>
</dbReference>
<name>A0A367ECI6_9ACTN</name>
<sequence length="259" mass="28451">MTGPDYRIDGFAPASALVEDDFHAATLSDDMYTELASHHTKRNTFLLLYDSTAVWDVPGTAEYVGMRVQRDLFEGTFTFEHIRQPTVPITQNWLISRGCPPDAIELSAPPGPRPADGLTSRLEDMLRANPDGRYTLLDHHTHNPSSFNEGIEVSALVHDGHPGSTERPYRLFLEETTPSLDTYTVREGAFTNPEAVDAWLRDRDTPLPMAPAPAHHPVDRRATAALTRTTTNAMASTQPPLPGITAVPGTVQARSRGLS</sequence>
<evidence type="ECO:0008006" key="3">
    <source>
        <dbReference type="Google" id="ProtNLM"/>
    </source>
</evidence>
<dbReference type="RefSeq" id="WP_114018477.1">
    <property type="nucleotide sequence ID" value="NZ_QOIM01000042.1"/>
</dbReference>
<comment type="caution">
    <text evidence="1">The sequence shown here is derived from an EMBL/GenBank/DDBJ whole genome shotgun (WGS) entry which is preliminary data.</text>
</comment>
<reference evidence="1 2" key="1">
    <citation type="submission" date="2018-06" db="EMBL/GenBank/DDBJ databases">
        <title>Streptomyces reniochalinae sp. nov. and Streptomyces diacarnus sp. nov. from marine sponges.</title>
        <authorList>
            <person name="Li L."/>
        </authorList>
    </citation>
    <scope>NUCLEOTIDE SEQUENCE [LARGE SCALE GENOMIC DNA]</scope>
    <source>
        <strain evidence="1 2">LHW50302</strain>
    </source>
</reference>
<evidence type="ECO:0000313" key="1">
    <source>
        <dbReference type="EMBL" id="RCG14940.1"/>
    </source>
</evidence>
<gene>
    <name evidence="1" type="ORF">DQ392_28165</name>
</gene>
<evidence type="ECO:0000313" key="2">
    <source>
        <dbReference type="Proteomes" id="UP000253507"/>
    </source>
</evidence>
<proteinExistence type="predicted"/>
<dbReference type="Proteomes" id="UP000253507">
    <property type="component" value="Unassembled WGS sequence"/>
</dbReference>
<accession>A0A367ECI6</accession>
<keyword evidence="2" id="KW-1185">Reference proteome</keyword>
<organism evidence="1 2">
    <name type="scientific">Streptomyces reniochalinae</name>
    <dbReference type="NCBI Taxonomy" id="2250578"/>
    <lineage>
        <taxon>Bacteria</taxon>
        <taxon>Bacillati</taxon>
        <taxon>Actinomycetota</taxon>
        <taxon>Actinomycetes</taxon>
        <taxon>Kitasatosporales</taxon>
        <taxon>Streptomycetaceae</taxon>
        <taxon>Streptomyces</taxon>
    </lineage>
</organism>
<dbReference type="AlphaFoldDB" id="A0A367ECI6"/>
<dbReference type="OrthoDB" id="4314991at2"/>